<organism evidence="9 10">
    <name type="scientific">Triparma laevis f. longispina</name>
    <dbReference type="NCBI Taxonomy" id="1714387"/>
    <lineage>
        <taxon>Eukaryota</taxon>
        <taxon>Sar</taxon>
        <taxon>Stramenopiles</taxon>
        <taxon>Ochrophyta</taxon>
        <taxon>Bolidophyceae</taxon>
        <taxon>Parmales</taxon>
        <taxon>Triparmaceae</taxon>
        <taxon>Triparma</taxon>
    </lineage>
</organism>
<keyword evidence="10" id="KW-1185">Reference proteome</keyword>
<comment type="caution">
    <text evidence="9">The sequence shown here is derived from an EMBL/GenBank/DDBJ whole genome shotgun (WGS) entry which is preliminary data.</text>
</comment>
<evidence type="ECO:0000256" key="5">
    <source>
        <dbReference type="SAM" id="MobiDB-lite"/>
    </source>
</evidence>
<proteinExistence type="predicted"/>
<feature type="compositionally biased region" description="Low complexity" evidence="5">
    <location>
        <begin position="38"/>
        <end position="49"/>
    </location>
</feature>
<dbReference type="SUPFAM" id="SSF57802">
    <property type="entry name" value="Rubredoxin-like"/>
    <property type="match status" value="1"/>
</dbReference>
<gene>
    <name evidence="9" type="ORF">TrLO_g11600</name>
</gene>
<evidence type="ECO:0000256" key="2">
    <source>
        <dbReference type="ARBA" id="ARBA00022723"/>
    </source>
</evidence>
<keyword evidence="3" id="KW-0249">Electron transport</keyword>
<feature type="signal peptide" evidence="7">
    <location>
        <begin position="1"/>
        <end position="18"/>
    </location>
</feature>
<keyword evidence="6" id="KW-0472">Membrane</keyword>
<dbReference type="CDD" id="cd00730">
    <property type="entry name" value="rubredoxin"/>
    <property type="match status" value="1"/>
</dbReference>
<dbReference type="InterPro" id="IPR024934">
    <property type="entry name" value="Rubredoxin-like_dom"/>
</dbReference>
<dbReference type="PROSITE" id="PS50903">
    <property type="entry name" value="RUBREDOXIN_LIKE"/>
    <property type="match status" value="1"/>
</dbReference>
<dbReference type="PANTHER" id="PTHR47627:SF1">
    <property type="entry name" value="RUBREDOXIN-1-RELATED"/>
    <property type="match status" value="1"/>
</dbReference>
<keyword evidence="4" id="KW-0408">Iron</keyword>
<sequence length="180" mass="19493">MSPLSVFLLFLLLPSSFPFSPRPFLVRHPSPLRSDPAESTSESTSELTSAQDAEMTKQEQAAARVAELKGQEVFIKRTTGVFKCSNCNYEYKESEGDQMMIGGLNPPGTPFASLPSNYRCPTCRASKDSFTEVVEEIAGFEVNQGYGFGTNGMTGGEKNLLIFGGLGAFFVLFLAGYGLS</sequence>
<feature type="chain" id="PRO_5040780817" description="Rubredoxin-like domain-containing protein" evidence="7">
    <location>
        <begin position="19"/>
        <end position="180"/>
    </location>
</feature>
<evidence type="ECO:0000256" key="1">
    <source>
        <dbReference type="ARBA" id="ARBA00022448"/>
    </source>
</evidence>
<evidence type="ECO:0000256" key="4">
    <source>
        <dbReference type="ARBA" id="ARBA00023004"/>
    </source>
</evidence>
<feature type="domain" description="Rubredoxin-like" evidence="8">
    <location>
        <begin position="79"/>
        <end position="133"/>
    </location>
</feature>
<dbReference type="PANTHER" id="PTHR47627">
    <property type="entry name" value="RUBREDOXIN"/>
    <property type="match status" value="1"/>
</dbReference>
<reference evidence="10" key="1">
    <citation type="journal article" date="2023" name="Commun. Biol.">
        <title>Genome analysis of Parmales, the sister group of diatoms, reveals the evolutionary specialization of diatoms from phago-mixotrophs to photoautotrophs.</title>
        <authorList>
            <person name="Ban H."/>
            <person name="Sato S."/>
            <person name="Yoshikawa S."/>
            <person name="Yamada K."/>
            <person name="Nakamura Y."/>
            <person name="Ichinomiya M."/>
            <person name="Sato N."/>
            <person name="Blanc-Mathieu R."/>
            <person name="Endo H."/>
            <person name="Kuwata A."/>
            <person name="Ogata H."/>
        </authorList>
    </citation>
    <scope>NUCLEOTIDE SEQUENCE [LARGE SCALE GENOMIC DNA]</scope>
    <source>
        <strain evidence="10">NIES 3700</strain>
    </source>
</reference>
<dbReference type="GO" id="GO:0009055">
    <property type="term" value="F:electron transfer activity"/>
    <property type="evidence" value="ECO:0007669"/>
    <property type="project" value="TreeGrafter"/>
</dbReference>
<feature type="transmembrane region" description="Helical" evidence="6">
    <location>
        <begin position="160"/>
        <end position="179"/>
    </location>
</feature>
<dbReference type="Pfam" id="PF00301">
    <property type="entry name" value="Rubredoxin"/>
    <property type="match status" value="1"/>
</dbReference>
<evidence type="ECO:0000256" key="6">
    <source>
        <dbReference type="SAM" id="Phobius"/>
    </source>
</evidence>
<dbReference type="Proteomes" id="UP001165122">
    <property type="component" value="Unassembled WGS sequence"/>
</dbReference>
<dbReference type="GO" id="GO:0043448">
    <property type="term" value="P:alkane catabolic process"/>
    <property type="evidence" value="ECO:0007669"/>
    <property type="project" value="TreeGrafter"/>
</dbReference>
<dbReference type="InterPro" id="IPR050526">
    <property type="entry name" value="Rubredoxin_ET"/>
</dbReference>
<evidence type="ECO:0000313" key="9">
    <source>
        <dbReference type="EMBL" id="GMI07876.1"/>
    </source>
</evidence>
<evidence type="ECO:0000256" key="7">
    <source>
        <dbReference type="SAM" id="SignalP"/>
    </source>
</evidence>
<keyword evidence="7" id="KW-0732">Signal</keyword>
<keyword evidence="1" id="KW-0813">Transport</keyword>
<dbReference type="OrthoDB" id="6379857at2759"/>
<evidence type="ECO:0000256" key="3">
    <source>
        <dbReference type="ARBA" id="ARBA00022982"/>
    </source>
</evidence>
<dbReference type="InterPro" id="IPR024935">
    <property type="entry name" value="Rubredoxin_dom"/>
</dbReference>
<evidence type="ECO:0000259" key="8">
    <source>
        <dbReference type="PROSITE" id="PS50903"/>
    </source>
</evidence>
<dbReference type="EMBL" id="BRXW01000115">
    <property type="protein sequence ID" value="GMI07876.1"/>
    <property type="molecule type" value="Genomic_DNA"/>
</dbReference>
<dbReference type="GO" id="GO:0005506">
    <property type="term" value="F:iron ion binding"/>
    <property type="evidence" value="ECO:0007669"/>
    <property type="project" value="InterPro"/>
</dbReference>
<feature type="region of interest" description="Disordered" evidence="5">
    <location>
        <begin position="30"/>
        <end position="61"/>
    </location>
</feature>
<accession>A0A9W7CNE4</accession>
<protein>
    <recommendedName>
        <fullName evidence="8">Rubredoxin-like domain-containing protein</fullName>
    </recommendedName>
</protein>
<keyword evidence="2" id="KW-0479">Metal-binding</keyword>
<keyword evidence="6" id="KW-1133">Transmembrane helix</keyword>
<dbReference type="Gene3D" id="2.20.28.10">
    <property type="match status" value="1"/>
</dbReference>
<dbReference type="AlphaFoldDB" id="A0A9W7CNE4"/>
<evidence type="ECO:0000313" key="10">
    <source>
        <dbReference type="Proteomes" id="UP001165122"/>
    </source>
</evidence>
<keyword evidence="6" id="KW-0812">Transmembrane</keyword>
<name>A0A9W7CNE4_9STRA</name>